<evidence type="ECO:0000313" key="4">
    <source>
        <dbReference type="Proteomes" id="UP000030351"/>
    </source>
</evidence>
<dbReference type="PANTHER" id="PTHR42760">
    <property type="entry name" value="SHORT-CHAIN DEHYDROGENASES/REDUCTASES FAMILY MEMBER"/>
    <property type="match status" value="1"/>
</dbReference>
<dbReference type="PROSITE" id="PS00061">
    <property type="entry name" value="ADH_SHORT"/>
    <property type="match status" value="1"/>
</dbReference>
<evidence type="ECO:0000256" key="1">
    <source>
        <dbReference type="ARBA" id="ARBA00006484"/>
    </source>
</evidence>
<comment type="similarity">
    <text evidence="1 2">Belongs to the short-chain dehydrogenases/reductases (SDR) family.</text>
</comment>
<dbReference type="RefSeq" id="WP_034893446.1">
    <property type="nucleotide sequence ID" value="NZ_JRUQ01000039.1"/>
</dbReference>
<gene>
    <name evidence="3" type="ORF">NG99_13240</name>
</gene>
<organism evidence="3 4">
    <name type="scientific">Erwinia typographi</name>
    <dbReference type="NCBI Taxonomy" id="371042"/>
    <lineage>
        <taxon>Bacteria</taxon>
        <taxon>Pseudomonadati</taxon>
        <taxon>Pseudomonadota</taxon>
        <taxon>Gammaproteobacteria</taxon>
        <taxon>Enterobacterales</taxon>
        <taxon>Erwiniaceae</taxon>
        <taxon>Erwinia</taxon>
    </lineage>
</organism>
<evidence type="ECO:0000313" key="3">
    <source>
        <dbReference type="EMBL" id="KGT92893.1"/>
    </source>
</evidence>
<dbReference type="eggNOG" id="COG1028">
    <property type="taxonomic scope" value="Bacteria"/>
</dbReference>
<dbReference type="InterPro" id="IPR036291">
    <property type="entry name" value="NAD(P)-bd_dom_sf"/>
</dbReference>
<proteinExistence type="inferred from homology"/>
<dbReference type="Proteomes" id="UP000030351">
    <property type="component" value="Unassembled WGS sequence"/>
</dbReference>
<dbReference type="OrthoDB" id="9803333at2"/>
<accession>A0A0A4A4T7</accession>
<dbReference type="PANTHER" id="PTHR42760:SF40">
    <property type="entry name" value="3-OXOACYL-[ACYL-CARRIER-PROTEIN] REDUCTASE, CHLOROPLASTIC"/>
    <property type="match status" value="1"/>
</dbReference>
<reference evidence="3 4" key="1">
    <citation type="submission" date="2014-10" db="EMBL/GenBank/DDBJ databases">
        <title>Genome sequence of Erwinia typographi M043b.</title>
        <authorList>
            <person name="Chan K.-G."/>
            <person name="Tan W.-S."/>
        </authorList>
    </citation>
    <scope>NUCLEOTIDE SEQUENCE [LARGE SCALE GENOMIC DNA]</scope>
    <source>
        <strain evidence="3 4">M043b</strain>
    </source>
</reference>
<dbReference type="AlphaFoldDB" id="A0A0A4A4T7"/>
<dbReference type="InterPro" id="IPR002347">
    <property type="entry name" value="SDR_fam"/>
</dbReference>
<dbReference type="EMBL" id="JRUQ01000039">
    <property type="protein sequence ID" value="KGT92893.1"/>
    <property type="molecule type" value="Genomic_DNA"/>
</dbReference>
<dbReference type="GO" id="GO:0030497">
    <property type="term" value="P:fatty acid elongation"/>
    <property type="evidence" value="ECO:0007669"/>
    <property type="project" value="TreeGrafter"/>
</dbReference>
<dbReference type="Gene3D" id="3.40.50.720">
    <property type="entry name" value="NAD(P)-binding Rossmann-like Domain"/>
    <property type="match status" value="1"/>
</dbReference>
<comment type="caution">
    <text evidence="3">The sequence shown here is derived from an EMBL/GenBank/DDBJ whole genome shotgun (WGS) entry which is preliminary data.</text>
</comment>
<sequence length="253" mass="26115">MMTFNLQGKTALVTGGASGIGFEVASLMARSGALVAINYLPGDPRGEQALATLKAEGLEAIAAPGDLSDPAQAETMVKEAVKALGHLDLLVNNAGTPGVTKPIPIQDLESVSEALWQTLLNVNLMSVFRCSKAAAASLKASQGAIVNTASIAGFGSIASTLAYSASKAGVINLTKNLAHALAPEVRVNAVAPGSVESSWAIEWSEERRRSTVAATPLQRWCTPDDVAELIVYLGFAGRMITGQTVIIDGGISI</sequence>
<dbReference type="FunFam" id="3.40.50.720:FF:000084">
    <property type="entry name" value="Short-chain dehydrogenase reductase"/>
    <property type="match status" value="1"/>
</dbReference>
<dbReference type="PRINTS" id="PR00080">
    <property type="entry name" value="SDRFAMILY"/>
</dbReference>
<protein>
    <submittedName>
        <fullName evidence="3">Oxidoreductase</fullName>
    </submittedName>
</protein>
<dbReference type="STRING" id="371042.NG99_13240"/>
<dbReference type="GO" id="GO:0016616">
    <property type="term" value="F:oxidoreductase activity, acting on the CH-OH group of donors, NAD or NADP as acceptor"/>
    <property type="evidence" value="ECO:0007669"/>
    <property type="project" value="TreeGrafter"/>
</dbReference>
<keyword evidence="4" id="KW-1185">Reference proteome</keyword>
<dbReference type="PRINTS" id="PR00081">
    <property type="entry name" value="GDHRDH"/>
</dbReference>
<dbReference type="InterPro" id="IPR020904">
    <property type="entry name" value="Sc_DH/Rdtase_CS"/>
</dbReference>
<name>A0A0A4A4T7_9GAMM</name>
<evidence type="ECO:0000256" key="2">
    <source>
        <dbReference type="RuleBase" id="RU000363"/>
    </source>
</evidence>
<dbReference type="Pfam" id="PF00106">
    <property type="entry name" value="adh_short"/>
    <property type="match status" value="1"/>
</dbReference>
<dbReference type="CDD" id="cd05233">
    <property type="entry name" value="SDR_c"/>
    <property type="match status" value="1"/>
</dbReference>
<dbReference type="SUPFAM" id="SSF51735">
    <property type="entry name" value="NAD(P)-binding Rossmann-fold domains"/>
    <property type="match status" value="1"/>
</dbReference>